<dbReference type="InterPro" id="IPR007159">
    <property type="entry name" value="SpoVT-AbrB_dom"/>
</dbReference>
<dbReference type="GO" id="GO:0000976">
    <property type="term" value="F:transcription cis-regulatory region binding"/>
    <property type="evidence" value="ECO:0007669"/>
    <property type="project" value="TreeGrafter"/>
</dbReference>
<dbReference type="GO" id="GO:2000143">
    <property type="term" value="P:negative regulation of DNA-templated transcription initiation"/>
    <property type="evidence" value="ECO:0007669"/>
    <property type="project" value="TreeGrafter"/>
</dbReference>
<dbReference type="InterPro" id="IPR038619">
    <property type="entry name" value="MraZ_sf"/>
</dbReference>
<dbReference type="EMBL" id="MHKM01000027">
    <property type="protein sequence ID" value="OGY91095.1"/>
    <property type="molecule type" value="Genomic_DNA"/>
</dbReference>
<feature type="domain" description="SpoVT-AbrB" evidence="8">
    <location>
        <begin position="5"/>
        <end position="47"/>
    </location>
</feature>
<dbReference type="GO" id="GO:0009295">
    <property type="term" value="C:nucleoid"/>
    <property type="evidence" value="ECO:0007669"/>
    <property type="project" value="UniProtKB-SubCell"/>
</dbReference>
<dbReference type="InterPro" id="IPR003444">
    <property type="entry name" value="MraZ"/>
</dbReference>
<dbReference type="InterPro" id="IPR035642">
    <property type="entry name" value="MraZ_N"/>
</dbReference>
<evidence type="ECO:0000256" key="2">
    <source>
        <dbReference type="ARBA" id="ARBA00022490"/>
    </source>
</evidence>
<keyword evidence="6 7" id="KW-0804">Transcription</keyword>
<dbReference type="InterPro" id="IPR035644">
    <property type="entry name" value="MraZ_C"/>
</dbReference>
<evidence type="ECO:0000256" key="7">
    <source>
        <dbReference type="HAMAP-Rule" id="MF_01008"/>
    </source>
</evidence>
<dbReference type="NCBIfam" id="TIGR00242">
    <property type="entry name" value="division/cell wall cluster transcriptional repressor MraZ"/>
    <property type="match status" value="1"/>
</dbReference>
<keyword evidence="9" id="KW-0132">Cell division</keyword>
<dbReference type="InterPro" id="IPR020603">
    <property type="entry name" value="MraZ_dom"/>
</dbReference>
<dbReference type="CDD" id="cd16321">
    <property type="entry name" value="MraZ_C"/>
    <property type="match status" value="1"/>
</dbReference>
<dbReference type="PROSITE" id="PS51740">
    <property type="entry name" value="SPOVT_ABRB"/>
    <property type="match status" value="1"/>
</dbReference>
<dbReference type="AlphaFoldDB" id="A0A1G2BPJ8"/>
<comment type="subunit">
    <text evidence="7">Forms oligomers.</text>
</comment>
<evidence type="ECO:0000256" key="1">
    <source>
        <dbReference type="ARBA" id="ARBA00013860"/>
    </source>
</evidence>
<evidence type="ECO:0000256" key="3">
    <source>
        <dbReference type="ARBA" id="ARBA00022737"/>
    </source>
</evidence>
<dbReference type="Pfam" id="PF02381">
    <property type="entry name" value="MraZ"/>
    <property type="match status" value="2"/>
</dbReference>
<accession>A0A1G2BPJ8</accession>
<evidence type="ECO:0000256" key="4">
    <source>
        <dbReference type="ARBA" id="ARBA00023015"/>
    </source>
</evidence>
<name>A0A1G2BPJ8_9BACT</name>
<evidence type="ECO:0000313" key="10">
    <source>
        <dbReference type="Proteomes" id="UP000178248"/>
    </source>
</evidence>
<dbReference type="SUPFAM" id="SSF89447">
    <property type="entry name" value="AbrB/MazE/MraZ-like"/>
    <property type="match status" value="1"/>
</dbReference>
<dbReference type="PANTHER" id="PTHR34701:SF1">
    <property type="entry name" value="TRANSCRIPTIONAL REGULATOR MRAZ"/>
    <property type="match status" value="1"/>
</dbReference>
<gene>
    <name evidence="7" type="primary">mraZ</name>
    <name evidence="9" type="ORF">A3B30_04235</name>
</gene>
<comment type="caution">
    <text evidence="9">The sequence shown here is derived from an EMBL/GenBank/DDBJ whole genome shotgun (WGS) entry which is preliminary data.</text>
</comment>
<keyword evidence="9" id="KW-0131">Cell cycle</keyword>
<keyword evidence="4 7" id="KW-0805">Transcription regulation</keyword>
<keyword evidence="3" id="KW-0677">Repeat</keyword>
<dbReference type="Gene3D" id="3.40.1550.20">
    <property type="entry name" value="Transcriptional regulator MraZ domain"/>
    <property type="match status" value="1"/>
</dbReference>
<evidence type="ECO:0000256" key="6">
    <source>
        <dbReference type="ARBA" id="ARBA00023163"/>
    </source>
</evidence>
<comment type="similarity">
    <text evidence="7">Belongs to the MraZ family.</text>
</comment>
<keyword evidence="2 7" id="KW-0963">Cytoplasm</keyword>
<dbReference type="HAMAP" id="MF_01008">
    <property type="entry name" value="MraZ"/>
    <property type="match status" value="1"/>
</dbReference>
<protein>
    <recommendedName>
        <fullName evidence="1 7">Transcriptional regulator MraZ</fullName>
    </recommendedName>
</protein>
<keyword evidence="5 7" id="KW-0238">DNA-binding</keyword>
<comment type="subcellular location">
    <subcellularLocation>
        <location evidence="7">Cytoplasm</location>
        <location evidence="7">Nucleoid</location>
    </subcellularLocation>
</comment>
<dbReference type="GO" id="GO:0003700">
    <property type="term" value="F:DNA-binding transcription factor activity"/>
    <property type="evidence" value="ECO:0007669"/>
    <property type="project" value="UniProtKB-UniRule"/>
</dbReference>
<dbReference type="STRING" id="1798551.A3B30_04235"/>
<proteinExistence type="inferred from homology"/>
<reference evidence="9 10" key="1">
    <citation type="journal article" date="2016" name="Nat. Commun.">
        <title>Thousands of microbial genomes shed light on interconnected biogeochemical processes in an aquifer system.</title>
        <authorList>
            <person name="Anantharaman K."/>
            <person name="Brown C.T."/>
            <person name="Hug L.A."/>
            <person name="Sharon I."/>
            <person name="Castelle C.J."/>
            <person name="Probst A.J."/>
            <person name="Thomas B.C."/>
            <person name="Singh A."/>
            <person name="Wilkins M.J."/>
            <person name="Karaoz U."/>
            <person name="Brodie E.L."/>
            <person name="Williams K.H."/>
            <person name="Hubbard S.S."/>
            <person name="Banfield J.F."/>
        </authorList>
    </citation>
    <scope>NUCLEOTIDE SEQUENCE [LARGE SCALE GENOMIC DNA]</scope>
</reference>
<dbReference type="CDD" id="cd16320">
    <property type="entry name" value="MraZ_N"/>
    <property type="match status" value="1"/>
</dbReference>
<evidence type="ECO:0000259" key="8">
    <source>
        <dbReference type="PROSITE" id="PS51740"/>
    </source>
</evidence>
<dbReference type="PANTHER" id="PTHR34701">
    <property type="entry name" value="TRANSCRIPTIONAL REGULATOR MRAZ"/>
    <property type="match status" value="1"/>
</dbReference>
<evidence type="ECO:0000256" key="5">
    <source>
        <dbReference type="ARBA" id="ARBA00023125"/>
    </source>
</evidence>
<sequence length="143" mass="16224">MLLGEFRHTLDDKNRLAIPSKFKSVLKTGAFITKGLDECLFLYPMKTWQALATKISQLPISQSRSRAFARMMLAGAMEATLDGQGRINVPEYLKQYAHLNKQVIVAGLYDRVEIWDADTWLRYKQHTEKESGSIAETLAEMGV</sequence>
<dbReference type="InterPro" id="IPR037914">
    <property type="entry name" value="SpoVT-AbrB_sf"/>
</dbReference>
<dbReference type="GO" id="GO:0051301">
    <property type="term" value="P:cell division"/>
    <property type="evidence" value="ECO:0007669"/>
    <property type="project" value="UniProtKB-KW"/>
</dbReference>
<evidence type="ECO:0000313" key="9">
    <source>
        <dbReference type="EMBL" id="OGY91095.1"/>
    </source>
</evidence>
<dbReference type="Proteomes" id="UP000178248">
    <property type="component" value="Unassembled WGS sequence"/>
</dbReference>
<dbReference type="GO" id="GO:0005737">
    <property type="term" value="C:cytoplasm"/>
    <property type="evidence" value="ECO:0007669"/>
    <property type="project" value="UniProtKB-UniRule"/>
</dbReference>
<organism evidence="9 10">
    <name type="scientific">Candidatus Komeilibacteria bacterium RIFCSPLOWO2_01_FULL_52_15</name>
    <dbReference type="NCBI Taxonomy" id="1798551"/>
    <lineage>
        <taxon>Bacteria</taxon>
        <taxon>Candidatus Komeiliibacteriota</taxon>
    </lineage>
</organism>